<name>A0AC58RR79_TOBAC</name>
<keyword evidence="1" id="KW-1185">Reference proteome</keyword>
<organism evidence="1 2">
    <name type="scientific">Nicotiana tabacum</name>
    <name type="common">Common tobacco</name>
    <dbReference type="NCBI Taxonomy" id="4097"/>
    <lineage>
        <taxon>Eukaryota</taxon>
        <taxon>Viridiplantae</taxon>
        <taxon>Streptophyta</taxon>
        <taxon>Embryophyta</taxon>
        <taxon>Tracheophyta</taxon>
        <taxon>Spermatophyta</taxon>
        <taxon>Magnoliopsida</taxon>
        <taxon>eudicotyledons</taxon>
        <taxon>Gunneridae</taxon>
        <taxon>Pentapetalae</taxon>
        <taxon>asterids</taxon>
        <taxon>lamiids</taxon>
        <taxon>Solanales</taxon>
        <taxon>Solanaceae</taxon>
        <taxon>Nicotianoideae</taxon>
        <taxon>Nicotianeae</taxon>
        <taxon>Nicotiana</taxon>
    </lineage>
</organism>
<reference evidence="1" key="1">
    <citation type="journal article" date="2014" name="Nat. Commun.">
        <title>The tobacco genome sequence and its comparison with those of tomato and potato.</title>
        <authorList>
            <person name="Sierro N."/>
            <person name="Battey J.N."/>
            <person name="Ouadi S."/>
            <person name="Bakaher N."/>
            <person name="Bovet L."/>
            <person name="Willig A."/>
            <person name="Goepfert S."/>
            <person name="Peitsch M.C."/>
            <person name="Ivanov N.V."/>
        </authorList>
    </citation>
    <scope>NUCLEOTIDE SEQUENCE [LARGE SCALE GENOMIC DNA]</scope>
</reference>
<dbReference type="Proteomes" id="UP000790787">
    <property type="component" value="Chromosome 8"/>
</dbReference>
<sequence>MAPIWAAPPITNYQNNHPHPHHRHSPLPPLSPPTPRPPHKSTTPHHPNPYFSQHPKITFPHKLISMASSSSSPPPPLLLPPPESTQPQPQISPSPQKKTQPLPWTHQETFNLIQAYQEKWYSLKKGQLKASQWEEVAITVAARCGFDEPSKSATQCRHKIEKLRKRYRAERLKPYPNSWQYFDLMDRMERGPLPISAHPVAMVKCQQNSNSISNLNSTAADHQRYYYDNNTDSDEVDALSYIDTRKNKCKSINHIVRGEMGLMGMNVNVVDHRTVNRMVKDRNFNVFEQKDRNFDVMRGTRNPMNEKRKGYFGNVAIEDDDEDEDVEEEVDEENEGSVGGSELAAEIRGFAERFMRMENKKIEMMKETERYRMEMEKRRMEMILENQRNLIDTINRVVGSHKKVKVAQEF</sequence>
<evidence type="ECO:0000313" key="2">
    <source>
        <dbReference type="RefSeq" id="XP_075075203.1"/>
    </source>
</evidence>
<dbReference type="RefSeq" id="XP_075075203.1">
    <property type="nucleotide sequence ID" value="XM_075219102.1"/>
</dbReference>
<reference evidence="2" key="2">
    <citation type="submission" date="2025-08" db="UniProtKB">
        <authorList>
            <consortium name="RefSeq"/>
        </authorList>
    </citation>
    <scope>IDENTIFICATION</scope>
    <source>
        <tissue evidence="2">Leaf</tissue>
    </source>
</reference>
<proteinExistence type="predicted"/>
<protein>
    <submittedName>
        <fullName evidence="2">Uncharacterized protein LOC107824489</fullName>
    </submittedName>
</protein>
<accession>A0AC58RR79</accession>
<evidence type="ECO:0000313" key="1">
    <source>
        <dbReference type="Proteomes" id="UP000790787"/>
    </source>
</evidence>
<gene>
    <name evidence="2" type="primary">LOC107824489</name>
</gene>